<dbReference type="EC" id="1.-.-.-" evidence="3"/>
<protein>
    <submittedName>
        <fullName evidence="3">Putative oxidoreductase YciK</fullName>
        <ecNumber evidence="3">1.-.-.-</ecNumber>
    </submittedName>
</protein>
<evidence type="ECO:0000313" key="4">
    <source>
        <dbReference type="Proteomes" id="UP000236724"/>
    </source>
</evidence>
<dbReference type="EMBL" id="FMSV02000540">
    <property type="protein sequence ID" value="SEH07794.1"/>
    <property type="molecule type" value="Genomic_DNA"/>
</dbReference>
<dbReference type="SUPFAM" id="SSF51735">
    <property type="entry name" value="NAD(P)-binding Rossmann-fold domains"/>
    <property type="match status" value="1"/>
</dbReference>
<comment type="similarity">
    <text evidence="1">Belongs to the short-chain dehydrogenases/reductases (SDR) family.</text>
</comment>
<organism evidence="3 4">
    <name type="scientific">Candidatus Venteria ishoeyi</name>
    <dbReference type="NCBI Taxonomy" id="1899563"/>
    <lineage>
        <taxon>Bacteria</taxon>
        <taxon>Pseudomonadati</taxon>
        <taxon>Pseudomonadota</taxon>
        <taxon>Gammaproteobacteria</taxon>
        <taxon>Thiotrichales</taxon>
        <taxon>Thiotrichaceae</taxon>
        <taxon>Venteria</taxon>
    </lineage>
</organism>
<dbReference type="InterPro" id="IPR036291">
    <property type="entry name" value="NAD(P)-bd_dom_sf"/>
</dbReference>
<proteinExistence type="inferred from homology"/>
<accession>A0A1H6FFL0</accession>
<dbReference type="OrthoDB" id="9790785at2"/>
<sequence length="257" mass="28048">MTTEIQLPEDYTPATDILKDRTILVTGAGSGIGRVAAKTFAAHGATVILLGRTVAKLEQVYDEIEADGGAQPAIYPLNLEGASPKDYEELGERLNETFGKLDGLLHNAAILGTLTPIELYDIELWHKVLHVNVNAPFMMTQACLPLLRKSADATLIFTSADVGRKGRAYWGAYGVANHGLEGMMEILADEEEHQQNLRINCIDPGPVRTRMRESAYPGENPQALARPEDVMKHYLYLMGPDSQGHSGVCLCCQNKTA</sequence>
<name>A0A1H6FFL0_9GAMM</name>
<dbReference type="GO" id="GO:0016491">
    <property type="term" value="F:oxidoreductase activity"/>
    <property type="evidence" value="ECO:0007669"/>
    <property type="project" value="UniProtKB-KW"/>
</dbReference>
<dbReference type="NCBIfam" id="NF006509">
    <property type="entry name" value="PRK08945.1"/>
    <property type="match status" value="1"/>
</dbReference>
<dbReference type="InterPro" id="IPR002347">
    <property type="entry name" value="SDR_fam"/>
</dbReference>
<evidence type="ECO:0000256" key="1">
    <source>
        <dbReference type="ARBA" id="ARBA00006484"/>
    </source>
</evidence>
<dbReference type="PANTHER" id="PTHR42901:SF1">
    <property type="entry name" value="ALCOHOL DEHYDROGENASE"/>
    <property type="match status" value="1"/>
</dbReference>
<dbReference type="Proteomes" id="UP000236724">
    <property type="component" value="Unassembled WGS sequence"/>
</dbReference>
<dbReference type="PANTHER" id="PTHR42901">
    <property type="entry name" value="ALCOHOL DEHYDROGENASE"/>
    <property type="match status" value="1"/>
</dbReference>
<keyword evidence="4" id="KW-1185">Reference proteome</keyword>
<keyword evidence="2 3" id="KW-0560">Oxidoreductase</keyword>
<dbReference type="Gene3D" id="3.40.50.720">
    <property type="entry name" value="NAD(P)-binding Rossmann-like Domain"/>
    <property type="match status" value="1"/>
</dbReference>
<gene>
    <name evidence="3" type="primary">yciK</name>
    <name evidence="3" type="ORF">MBHS_03679</name>
</gene>
<dbReference type="AlphaFoldDB" id="A0A1H6FFL0"/>
<dbReference type="PRINTS" id="PR00081">
    <property type="entry name" value="GDHRDH"/>
</dbReference>
<dbReference type="Pfam" id="PF00106">
    <property type="entry name" value="adh_short"/>
    <property type="match status" value="1"/>
</dbReference>
<evidence type="ECO:0000313" key="3">
    <source>
        <dbReference type="EMBL" id="SEH07794.1"/>
    </source>
</evidence>
<dbReference type="RefSeq" id="WP_103921414.1">
    <property type="nucleotide sequence ID" value="NZ_FMSV02000540.1"/>
</dbReference>
<reference evidence="3 4" key="1">
    <citation type="submission" date="2016-10" db="EMBL/GenBank/DDBJ databases">
        <authorList>
            <person name="de Groot N.N."/>
        </authorList>
    </citation>
    <scope>NUCLEOTIDE SEQUENCE [LARGE SCALE GENOMIC DNA]</scope>
    <source>
        <strain evidence="3">MBHS1</strain>
    </source>
</reference>
<evidence type="ECO:0000256" key="2">
    <source>
        <dbReference type="ARBA" id="ARBA00023002"/>
    </source>
</evidence>